<evidence type="ECO:0000256" key="1">
    <source>
        <dbReference type="ARBA" id="ARBA00011643"/>
    </source>
</evidence>
<sequence>MEISTVVSLLDARVVCGHQRLSEPLRAAFASDLMSDVLTLDTDGLVLITGMCNTQTIRTAEMSDIACVLLVRGKKATPDMVALACENNLVMLECAYSMYRTVGILYTHGLAPVY</sequence>
<comment type="caution">
    <text evidence="3">The sequence shown here is derived from an EMBL/GenBank/DDBJ whole genome shotgun (WGS) entry which is preliminary data.</text>
</comment>
<evidence type="ECO:0000313" key="3">
    <source>
        <dbReference type="EMBL" id="PZX18192.1"/>
    </source>
</evidence>
<evidence type="ECO:0000313" key="4">
    <source>
        <dbReference type="Proteomes" id="UP000249239"/>
    </source>
</evidence>
<comment type="subunit">
    <text evidence="1">Homohexamer.</text>
</comment>
<keyword evidence="4" id="KW-1185">Reference proteome</keyword>
<dbReference type="InterPro" id="IPR010766">
    <property type="entry name" value="DRTGG"/>
</dbReference>
<dbReference type="SUPFAM" id="SSF75138">
    <property type="entry name" value="HprK N-terminal domain-like"/>
    <property type="match status" value="1"/>
</dbReference>
<dbReference type="EMBL" id="QKZK01000007">
    <property type="protein sequence ID" value="PZX18192.1"/>
    <property type="molecule type" value="Genomic_DNA"/>
</dbReference>
<dbReference type="Pfam" id="PF07085">
    <property type="entry name" value="DRTGG"/>
    <property type="match status" value="1"/>
</dbReference>
<accession>A0A2W7P461</accession>
<protein>
    <submittedName>
        <fullName evidence="3">DRTGG domain-containing protein</fullName>
    </submittedName>
</protein>
<dbReference type="OrthoDB" id="9800390at2"/>
<dbReference type="Gene3D" id="3.40.1390.20">
    <property type="entry name" value="HprK N-terminal domain-like"/>
    <property type="match status" value="1"/>
</dbReference>
<dbReference type="RefSeq" id="WP_111444927.1">
    <property type="nucleotide sequence ID" value="NZ_QKZK01000007.1"/>
</dbReference>
<feature type="domain" description="DRTGG" evidence="2">
    <location>
        <begin position="6"/>
        <end position="104"/>
    </location>
</feature>
<name>A0A2W7P461_9BACT</name>
<dbReference type="InterPro" id="IPR028979">
    <property type="entry name" value="Ser_kin/Pase_Hpr-like_N_sf"/>
</dbReference>
<reference evidence="3 4" key="1">
    <citation type="submission" date="2018-06" db="EMBL/GenBank/DDBJ databases">
        <title>Genomic Encyclopedia of Archaeal and Bacterial Type Strains, Phase II (KMG-II): from individual species to whole genera.</title>
        <authorList>
            <person name="Goeker M."/>
        </authorList>
    </citation>
    <scope>NUCLEOTIDE SEQUENCE [LARGE SCALE GENOMIC DNA]</scope>
    <source>
        <strain evidence="3 4">DSM 6779</strain>
    </source>
</reference>
<evidence type="ECO:0000259" key="2">
    <source>
        <dbReference type="Pfam" id="PF07085"/>
    </source>
</evidence>
<dbReference type="Proteomes" id="UP000249239">
    <property type="component" value="Unassembled WGS sequence"/>
</dbReference>
<organism evidence="3 4">
    <name type="scientific">Breznakibacter xylanolyticus</name>
    <dbReference type="NCBI Taxonomy" id="990"/>
    <lineage>
        <taxon>Bacteria</taxon>
        <taxon>Pseudomonadati</taxon>
        <taxon>Bacteroidota</taxon>
        <taxon>Bacteroidia</taxon>
        <taxon>Marinilabiliales</taxon>
        <taxon>Marinilabiliaceae</taxon>
        <taxon>Breznakibacter</taxon>
    </lineage>
</organism>
<gene>
    <name evidence="3" type="ORF">LX69_01232</name>
</gene>
<proteinExistence type="predicted"/>
<dbReference type="AlphaFoldDB" id="A0A2W7P461"/>